<feature type="chain" id="PRO_5043690030" description="DUF3829 domain-containing protein" evidence="1">
    <location>
        <begin position="20"/>
        <end position="358"/>
    </location>
</feature>
<dbReference type="AlphaFoldDB" id="A0AAW8JJK3"/>
<feature type="signal peptide" evidence="1">
    <location>
        <begin position="1"/>
        <end position="19"/>
    </location>
</feature>
<dbReference type="RefSeq" id="WP_308955050.1">
    <property type="nucleotide sequence ID" value="NZ_JAVICY010000030.1"/>
</dbReference>
<protein>
    <recommendedName>
        <fullName evidence="4">DUF3829 domain-containing protein</fullName>
    </recommendedName>
</protein>
<evidence type="ECO:0000313" key="3">
    <source>
        <dbReference type="Proteomes" id="UP001243195"/>
    </source>
</evidence>
<accession>A0AAW8JJK3</accession>
<name>A0AAW8JJK3_9GAMM</name>
<reference evidence="2" key="1">
    <citation type="submission" date="2023-08" db="EMBL/GenBank/DDBJ databases">
        <title>Emergence of clinically-relevant ST2 carbapenem-resistant Acinetobacter baumannii strains in hospital sewages in Zhejiang, East of China.</title>
        <authorList>
            <person name="Kaichao C."/>
            <person name="Zhang R."/>
        </authorList>
    </citation>
    <scope>NUCLEOTIDE SEQUENCE</scope>
    <source>
        <strain evidence="2">M-SY-60</strain>
    </source>
</reference>
<comment type="caution">
    <text evidence="2">The sequence shown here is derived from an EMBL/GenBank/DDBJ whole genome shotgun (WGS) entry which is preliminary data.</text>
</comment>
<gene>
    <name evidence="2" type="ORF">RFH51_03085</name>
</gene>
<proteinExistence type="predicted"/>
<evidence type="ECO:0008006" key="4">
    <source>
        <dbReference type="Google" id="ProtNLM"/>
    </source>
</evidence>
<evidence type="ECO:0000256" key="1">
    <source>
        <dbReference type="SAM" id="SignalP"/>
    </source>
</evidence>
<sequence length="358" mass="42730">MKKLILCICLATFSLQNYASNDPNYNQLAEVVNDNLNSKKMHGHEKLILSTLNQHKRSVDQLIESSRELNANEQRYVLNYAILKSVYAEYLIEIHCRPESIDAQKQAENIYQFLFKQQPNDRNVRYNLALFYARTSTSYRKDQNNNERYRLLKLAEETLYPNYQKYPKNEQYCNDYYAILSEQLDIVQTKANQRDEQQRLIDILKTPLFKILNNPKQNYDSGNFVILVQQYYKYLYSQNPKQADQWLISHKNKIENYVNTQQQNTQREYQFLAEFYALLNQPQKALYYLSKYDVTDIDAVNPESIAKERNLANLRLNPNYQNWFKQYQLDYEENQRVYPPLCSSMQGNLDLPKQKVNN</sequence>
<organism evidence="2 3">
    <name type="scientific">Acinetobacter gerneri</name>
    <dbReference type="NCBI Taxonomy" id="202952"/>
    <lineage>
        <taxon>Bacteria</taxon>
        <taxon>Pseudomonadati</taxon>
        <taxon>Pseudomonadota</taxon>
        <taxon>Gammaproteobacteria</taxon>
        <taxon>Moraxellales</taxon>
        <taxon>Moraxellaceae</taxon>
        <taxon>Acinetobacter</taxon>
    </lineage>
</organism>
<dbReference type="EMBL" id="JAVIDA010000003">
    <property type="protein sequence ID" value="MDQ9070444.1"/>
    <property type="molecule type" value="Genomic_DNA"/>
</dbReference>
<keyword evidence="1" id="KW-0732">Signal</keyword>
<evidence type="ECO:0000313" key="2">
    <source>
        <dbReference type="EMBL" id="MDQ9070444.1"/>
    </source>
</evidence>
<dbReference type="Proteomes" id="UP001243195">
    <property type="component" value="Unassembled WGS sequence"/>
</dbReference>